<dbReference type="EMBL" id="CM056744">
    <property type="protein sequence ID" value="KAJ8667661.1"/>
    <property type="molecule type" value="Genomic_DNA"/>
</dbReference>
<gene>
    <name evidence="1" type="ORF">QAD02_009324</name>
</gene>
<sequence>MKLLLQLFVLLKIFLILGYTPKTGCLTTQLLSVSNMSNPIASTSKGNDEGEPVTFCRKNEDTRCVHCYQSSRKLPKSEQIVLTDQSIQRISEFFEEDLRVGSLICKKCYGSLYKRASKRARVDEPVPTQNVQHAQTSQGSQSSNFSESPPIPSQQSSGELYEVPEKKEIEYVNVPFARTIISHGYCFICRAKNDIVDVPEEARLQVFSLRQIYIPKRNRCCLRHLIQKRLLYRSEVDDLTIYSNECSIPSSEFSSFMSRLSNKVNEGLFEHIGDWSISDARLKVFTGLTSDELKDLVSRMKSLRASENRNAIQAVVTCLFKLRTGNSDEVIASILDLRNPRLVSHFCTSVLNSFEVDILPKRFGPTVYTRDYLIKNHTSPIANKLFNIGDRLALICDGTYVSHEKSANNAYQRKSYSGQKKKPLCKPMTICTTDGFVVDLPGPFYGTQNDATIMKLIMEDPNGIRRLLKPGDIFILDRGFRDVKSYLEGLGFVVMMPALKGNQKQLSTVEANESRKVTKCRWVVEAVHGIIGRKCKLLHNQVDNKLLPKIGLYARIACYLHNEYGRKLNSDSGMEDAIFVRMTQDVHNSNQLALEVEEKRWNRRSSLLLKVTSNDIQDFPEMTENDLKILFTGSYQLSQAVSYLAEIYDDDGNIALSYVKESPDTIKFEVRSRHINRKMYKCFVKYDSRCVGIRGIVGYCCECANGLRTIGCCSHVASIIYYLSHARYLSQIIRPAEILSRIFEHEGVEPVIADDSEYED</sequence>
<evidence type="ECO:0000313" key="2">
    <source>
        <dbReference type="Proteomes" id="UP001239111"/>
    </source>
</evidence>
<organism evidence="1 2">
    <name type="scientific">Eretmocerus hayati</name>
    <dbReference type="NCBI Taxonomy" id="131215"/>
    <lineage>
        <taxon>Eukaryota</taxon>
        <taxon>Metazoa</taxon>
        <taxon>Ecdysozoa</taxon>
        <taxon>Arthropoda</taxon>
        <taxon>Hexapoda</taxon>
        <taxon>Insecta</taxon>
        <taxon>Pterygota</taxon>
        <taxon>Neoptera</taxon>
        <taxon>Endopterygota</taxon>
        <taxon>Hymenoptera</taxon>
        <taxon>Apocrita</taxon>
        <taxon>Proctotrupomorpha</taxon>
        <taxon>Chalcidoidea</taxon>
        <taxon>Aphelinidae</taxon>
        <taxon>Aphelininae</taxon>
        <taxon>Eretmocerus</taxon>
    </lineage>
</organism>
<protein>
    <submittedName>
        <fullName evidence="1">Uncharacterized protein</fullName>
    </submittedName>
</protein>
<reference evidence="1" key="1">
    <citation type="submission" date="2023-04" db="EMBL/GenBank/DDBJ databases">
        <title>A chromosome-level genome assembly of the parasitoid wasp Eretmocerus hayati.</title>
        <authorList>
            <person name="Zhong Y."/>
            <person name="Liu S."/>
            <person name="Liu Y."/>
        </authorList>
    </citation>
    <scope>NUCLEOTIDE SEQUENCE</scope>
    <source>
        <strain evidence="1">ZJU_SS_LIU_2023</strain>
    </source>
</reference>
<name>A0ACC2NAD8_9HYME</name>
<accession>A0ACC2NAD8</accession>
<comment type="caution">
    <text evidence="1">The sequence shown here is derived from an EMBL/GenBank/DDBJ whole genome shotgun (WGS) entry which is preliminary data.</text>
</comment>
<proteinExistence type="predicted"/>
<dbReference type="Proteomes" id="UP001239111">
    <property type="component" value="Chromosome 4"/>
</dbReference>
<keyword evidence="2" id="KW-1185">Reference proteome</keyword>
<evidence type="ECO:0000313" key="1">
    <source>
        <dbReference type="EMBL" id="KAJ8667661.1"/>
    </source>
</evidence>